<feature type="transmembrane region" description="Helical" evidence="7">
    <location>
        <begin position="41"/>
        <end position="62"/>
    </location>
</feature>
<evidence type="ECO:0000256" key="4">
    <source>
        <dbReference type="ARBA" id="ARBA00022692"/>
    </source>
</evidence>
<feature type="transmembrane region" description="Helical" evidence="7">
    <location>
        <begin position="187"/>
        <end position="209"/>
    </location>
</feature>
<evidence type="ECO:0000313" key="9">
    <source>
        <dbReference type="EMBL" id="GKT05519.1"/>
    </source>
</evidence>
<evidence type="ECO:0000256" key="6">
    <source>
        <dbReference type="ARBA" id="ARBA00023136"/>
    </source>
</evidence>
<evidence type="ECO:0000256" key="1">
    <source>
        <dbReference type="ARBA" id="ARBA00004651"/>
    </source>
</evidence>
<organism evidence="9 10">
    <name type="scientific">Furfurilactobacillus curtus</name>
    <dbReference type="NCBI Taxonomy" id="1746200"/>
    <lineage>
        <taxon>Bacteria</taxon>
        <taxon>Bacillati</taxon>
        <taxon>Bacillota</taxon>
        <taxon>Bacilli</taxon>
        <taxon>Lactobacillales</taxon>
        <taxon>Lactobacillaceae</taxon>
        <taxon>Furfurilactobacillus</taxon>
    </lineage>
</organism>
<keyword evidence="4 7" id="KW-0812">Transmembrane</keyword>
<comment type="caution">
    <text evidence="9">The sequence shown here is derived from an EMBL/GenBank/DDBJ whole genome shotgun (WGS) entry which is preliminary data.</text>
</comment>
<keyword evidence="6 7" id="KW-0472">Membrane</keyword>
<dbReference type="Pfam" id="PF09335">
    <property type="entry name" value="VTT_dom"/>
    <property type="match status" value="1"/>
</dbReference>
<keyword evidence="3 7" id="KW-1003">Cell membrane</keyword>
<dbReference type="EMBL" id="BQXO01000002">
    <property type="protein sequence ID" value="GKT05519.1"/>
    <property type="molecule type" value="Genomic_DNA"/>
</dbReference>
<dbReference type="Proteomes" id="UP001628078">
    <property type="component" value="Unassembled WGS sequence"/>
</dbReference>
<name>A0ABQ5JQ82_9LACO</name>
<evidence type="ECO:0000313" key="10">
    <source>
        <dbReference type="Proteomes" id="UP001628078"/>
    </source>
</evidence>
<evidence type="ECO:0000256" key="5">
    <source>
        <dbReference type="ARBA" id="ARBA00022989"/>
    </source>
</evidence>
<comment type="similarity">
    <text evidence="2 7">Belongs to the DedA family.</text>
</comment>
<evidence type="ECO:0000259" key="8">
    <source>
        <dbReference type="Pfam" id="PF09335"/>
    </source>
</evidence>
<keyword evidence="5 7" id="KW-1133">Transmembrane helix</keyword>
<dbReference type="InterPro" id="IPR032818">
    <property type="entry name" value="DedA-like"/>
</dbReference>
<feature type="domain" description="VTT" evidence="8">
    <location>
        <begin position="46"/>
        <end position="173"/>
    </location>
</feature>
<reference evidence="9 10" key="1">
    <citation type="submission" date="2022-03" db="EMBL/GenBank/DDBJ databases">
        <title>Draft genome sequence of Furfurilactobacillus curtus JCM 31185.</title>
        <authorList>
            <person name="Suzuki S."/>
            <person name="Endo A."/>
            <person name="Kajikawa A."/>
        </authorList>
    </citation>
    <scope>NUCLEOTIDE SEQUENCE [LARGE SCALE GENOMIC DNA]</scope>
    <source>
        <strain evidence="9 10">JCM 31185</strain>
    </source>
</reference>
<protein>
    <submittedName>
        <fullName evidence="9">Cytochrome o ubiquinol oxidase</fullName>
    </submittedName>
</protein>
<proteinExistence type="inferred from homology"/>
<comment type="subcellular location">
    <subcellularLocation>
        <location evidence="1 7">Cell membrane</location>
        <topology evidence="1 7">Multi-pass membrane protein</topology>
    </subcellularLocation>
</comment>
<dbReference type="RefSeq" id="WP_407882824.1">
    <property type="nucleotide sequence ID" value="NZ_BQXO01000002.1"/>
</dbReference>
<feature type="transmembrane region" description="Helical" evidence="7">
    <location>
        <begin position="14"/>
        <end position="34"/>
    </location>
</feature>
<feature type="transmembrane region" description="Helical" evidence="7">
    <location>
        <begin position="156"/>
        <end position="175"/>
    </location>
</feature>
<dbReference type="PANTHER" id="PTHR30353">
    <property type="entry name" value="INNER MEMBRANE PROTEIN DEDA-RELATED"/>
    <property type="match status" value="1"/>
</dbReference>
<dbReference type="PANTHER" id="PTHR30353:SF0">
    <property type="entry name" value="TRANSMEMBRANE PROTEIN"/>
    <property type="match status" value="1"/>
</dbReference>
<evidence type="ECO:0000256" key="2">
    <source>
        <dbReference type="ARBA" id="ARBA00010792"/>
    </source>
</evidence>
<keyword evidence="10" id="KW-1185">Reference proteome</keyword>
<evidence type="ECO:0000256" key="3">
    <source>
        <dbReference type="ARBA" id="ARBA00022475"/>
    </source>
</evidence>
<sequence length="213" mass="24120">MTTLLLTFSHVTTWLPALMISHFGLVNLVLWLLVFIETGVVIMPFLPGDSILFLTGSLAVTIPHETPLLLILLLSSAAILGDWVNFEIGHRFGNYVVNKQRWQRLIKPKYLKRTQHFFNRHGNLAIFWGRFVPIVRTMVPFTAGMGQMRYQDFLKFNALGGFTWVSVVIGTGYLLGSIPFVKANFEIILVGIVGISLIPMGLTTLRTYFRHQV</sequence>
<evidence type="ECO:0000256" key="7">
    <source>
        <dbReference type="RuleBase" id="RU367016"/>
    </source>
</evidence>
<feature type="transmembrane region" description="Helical" evidence="7">
    <location>
        <begin position="68"/>
        <end position="86"/>
    </location>
</feature>
<gene>
    <name evidence="9" type="ORF">JCM31185_08080</name>
</gene>
<accession>A0ABQ5JQ82</accession>
<dbReference type="InterPro" id="IPR032816">
    <property type="entry name" value="VTT_dom"/>
</dbReference>